<organism evidence="2 3">
    <name type="scientific">Protaetiibacter intestinalis</name>
    <dbReference type="NCBI Taxonomy" id="2419774"/>
    <lineage>
        <taxon>Bacteria</taxon>
        <taxon>Bacillati</taxon>
        <taxon>Actinomycetota</taxon>
        <taxon>Actinomycetes</taxon>
        <taxon>Micrococcales</taxon>
        <taxon>Microbacteriaceae</taxon>
        <taxon>Protaetiibacter</taxon>
    </lineage>
</organism>
<evidence type="ECO:0000313" key="2">
    <source>
        <dbReference type="EMBL" id="AYF98853.1"/>
    </source>
</evidence>
<feature type="compositionally biased region" description="Basic residues" evidence="1">
    <location>
        <begin position="117"/>
        <end position="142"/>
    </location>
</feature>
<name>A0A387B928_9MICO</name>
<reference evidence="3" key="1">
    <citation type="submission" date="2018-09" db="EMBL/GenBank/DDBJ databases">
        <title>Genome sequencing of strain 2DFWR-13.</title>
        <authorList>
            <person name="Heo J."/>
            <person name="Kim S.-J."/>
            <person name="Kwon S.-W."/>
        </authorList>
    </citation>
    <scope>NUCLEOTIDE SEQUENCE [LARGE SCALE GENOMIC DNA]</scope>
    <source>
        <strain evidence="3">2DFWR-13</strain>
    </source>
</reference>
<accession>A0A387B928</accession>
<proteinExistence type="predicted"/>
<feature type="compositionally biased region" description="Basic residues" evidence="1">
    <location>
        <begin position="170"/>
        <end position="185"/>
    </location>
</feature>
<keyword evidence="3" id="KW-1185">Reference proteome</keyword>
<evidence type="ECO:0000313" key="3">
    <source>
        <dbReference type="Proteomes" id="UP000278886"/>
    </source>
</evidence>
<dbReference type="Proteomes" id="UP000278886">
    <property type="component" value="Chromosome"/>
</dbReference>
<sequence>MSRPPRRLPPELAGLAIRTSEAAIWDVSRSRMRRRDVAHPFHGVSGVELRLDTIRERCAAFQPIMLDGQAFSHVTAAALYGAPLPSWLTDEPLHVSVLFPRTPPPGAVRGRWLPRHPRHRRRPVRRPCRLPRTPPHRAHRATSLRFVPSGRYSSPEATKRHESLGLCVSRRPRRTGARSARARGA</sequence>
<gene>
    <name evidence="2" type="ORF">D7I47_11720</name>
</gene>
<protein>
    <submittedName>
        <fullName evidence="2">Uncharacterized protein</fullName>
    </submittedName>
</protein>
<feature type="region of interest" description="Disordered" evidence="1">
    <location>
        <begin position="117"/>
        <end position="185"/>
    </location>
</feature>
<dbReference type="KEGG" id="lyd:D7I47_11720"/>
<dbReference type="AlphaFoldDB" id="A0A387B928"/>
<dbReference type="EMBL" id="CP032630">
    <property type="protein sequence ID" value="AYF98853.1"/>
    <property type="molecule type" value="Genomic_DNA"/>
</dbReference>
<evidence type="ECO:0000256" key="1">
    <source>
        <dbReference type="SAM" id="MobiDB-lite"/>
    </source>
</evidence>